<evidence type="ECO:0000259" key="3">
    <source>
        <dbReference type="Pfam" id="PF03981"/>
    </source>
</evidence>
<comment type="similarity">
    <text evidence="1">Belongs to the CBP3 family.</text>
</comment>
<feature type="domain" description="Ubiquinol-cytochrome c chaperone" evidence="3">
    <location>
        <begin position="34"/>
        <end position="171"/>
    </location>
</feature>
<dbReference type="PANTHER" id="PTHR12184">
    <property type="entry name" value="UBIQUINOL-CYTOCHROME C REDUCTASE COMPLEX ASSEMBLY FACTOR 1 FAMILY MEMBER"/>
    <property type="match status" value="1"/>
</dbReference>
<dbReference type="EMBL" id="FNIT01000003">
    <property type="protein sequence ID" value="SDO10132.1"/>
    <property type="molecule type" value="Genomic_DNA"/>
</dbReference>
<dbReference type="STRING" id="1166073.SAMN05192530_103320"/>
<dbReference type="AlphaFoldDB" id="A0A1H0GTL1"/>
<evidence type="ECO:0000313" key="5">
    <source>
        <dbReference type="Proteomes" id="UP000198793"/>
    </source>
</evidence>
<evidence type="ECO:0000256" key="1">
    <source>
        <dbReference type="ARBA" id="ARBA00006407"/>
    </source>
</evidence>
<dbReference type="Pfam" id="PF03981">
    <property type="entry name" value="Ubiq_cyt_C_chap"/>
    <property type="match status" value="1"/>
</dbReference>
<protein>
    <submittedName>
        <fullName evidence="4">Cytochrome b pre-mRNA-processing protein 3</fullName>
    </submittedName>
</protein>
<dbReference type="PANTHER" id="PTHR12184:SF1">
    <property type="entry name" value="UBIQUINOL-CYTOCHROME-C REDUCTASE COMPLEX ASSEMBLY FACTOR 1"/>
    <property type="match status" value="1"/>
</dbReference>
<gene>
    <name evidence="4" type="ORF">SAMN05192530_103320</name>
</gene>
<accession>A0A1H0GTL1</accession>
<reference evidence="4 5" key="1">
    <citation type="submission" date="2016-10" db="EMBL/GenBank/DDBJ databases">
        <authorList>
            <person name="de Groot N.N."/>
        </authorList>
    </citation>
    <scope>NUCLEOTIDE SEQUENCE [LARGE SCALE GENOMIC DNA]</scope>
    <source>
        <strain evidence="5">L7-484,KACC 16230,DSM 25025</strain>
    </source>
</reference>
<sequence>MLEAFRRRRRNREVVERLWDDIVLRARQPERFEQGGLPDTVLGRFESLGLETFLFLRRCSNDPRLTELSQDVVDRFMTDLDHSMRELGVGYLAVPKRMRKLAGRFYARVQALEAPLALRDRNALAHALCDTVFRDAEGGDPSKAPQLADQLVAGSDWFDRLPVDSILTGQISPSTKGFGR</sequence>
<organism evidence="4 5">
    <name type="scientific">Aureimonas jatrophae</name>
    <dbReference type="NCBI Taxonomy" id="1166073"/>
    <lineage>
        <taxon>Bacteria</taxon>
        <taxon>Pseudomonadati</taxon>
        <taxon>Pseudomonadota</taxon>
        <taxon>Alphaproteobacteria</taxon>
        <taxon>Hyphomicrobiales</taxon>
        <taxon>Aurantimonadaceae</taxon>
        <taxon>Aureimonas</taxon>
    </lineage>
</organism>
<evidence type="ECO:0000256" key="2">
    <source>
        <dbReference type="ARBA" id="ARBA00006436"/>
    </source>
</evidence>
<dbReference type="InterPro" id="IPR007129">
    <property type="entry name" value="Ubiqinol_cyt_c_chaperone_CPB3"/>
</dbReference>
<dbReference type="Proteomes" id="UP000198793">
    <property type="component" value="Unassembled WGS sequence"/>
</dbReference>
<comment type="similarity">
    <text evidence="2">Belongs to the UPF0174 family.</text>
</comment>
<keyword evidence="5" id="KW-1185">Reference proteome</keyword>
<dbReference type="InterPro" id="IPR021150">
    <property type="entry name" value="Ubiq_cyt_c_chap"/>
</dbReference>
<proteinExistence type="inferred from homology"/>
<name>A0A1H0GTL1_9HYPH</name>
<dbReference type="RefSeq" id="WP_170842535.1">
    <property type="nucleotide sequence ID" value="NZ_FNIT01000003.1"/>
</dbReference>
<evidence type="ECO:0000313" key="4">
    <source>
        <dbReference type="EMBL" id="SDO10132.1"/>
    </source>
</evidence>